<reference evidence="2" key="1">
    <citation type="submission" date="2022-11" db="UniProtKB">
        <authorList>
            <consortium name="WormBaseParasite"/>
        </authorList>
    </citation>
    <scope>IDENTIFICATION</scope>
</reference>
<dbReference type="WBParaSite" id="JU765_v2.g29.t2">
    <property type="protein sequence ID" value="JU765_v2.g29.t2"/>
    <property type="gene ID" value="JU765_v2.g29"/>
</dbReference>
<proteinExistence type="predicted"/>
<sequence>MFLTKVLKNAKKVQDLIPKFENLIGKDGVKTATAIRDQYSHDECHHEPSLPDLVVIPKNVEEVSGIVRICNENKIPVIPFGTGTGIEGGVVPIKGGVTIDLKAMDQILQVNEEDFDCTVQPGVTRKRLNEAIRDTGLFFTVDPGADASICGMVATGASGTTSVRYGTMKSNVKNLEVVLPNGDILYTKGKDRRPWKSSAGYNLTDLFIGQEGTLGIITSACVQLHPRPLVISAAVCSFDSIRHAVESVVQIRQCSIPMARIEFLDSQQVEACNKFVQKTGGKQREVKPTLFLEFHGSTQNDVEDQAKTAAEICTSNNGTSFEWSTDQVEINNLWSTRHNALYAIVSQRKNCRGFSTDVCVPTSHLANIIDETRKDMDENGLFGTIVGHVGEGNFHCIFPVDEHDKNEMKTIWEFSDRLVKRALSVGGTCTGEHGIGLGKREYLKDEFGKVGYDLMKTIKKTLDPNNIMNPGKVIDLEN</sequence>
<organism evidence="1 2">
    <name type="scientific">Panagrolaimus sp. JU765</name>
    <dbReference type="NCBI Taxonomy" id="591449"/>
    <lineage>
        <taxon>Eukaryota</taxon>
        <taxon>Metazoa</taxon>
        <taxon>Ecdysozoa</taxon>
        <taxon>Nematoda</taxon>
        <taxon>Chromadorea</taxon>
        <taxon>Rhabditida</taxon>
        <taxon>Tylenchina</taxon>
        <taxon>Panagrolaimomorpha</taxon>
        <taxon>Panagrolaimoidea</taxon>
        <taxon>Panagrolaimidae</taxon>
        <taxon>Panagrolaimus</taxon>
    </lineage>
</organism>
<dbReference type="Proteomes" id="UP000887576">
    <property type="component" value="Unplaced"/>
</dbReference>
<accession>A0AC34R333</accession>
<evidence type="ECO:0000313" key="1">
    <source>
        <dbReference type="Proteomes" id="UP000887576"/>
    </source>
</evidence>
<evidence type="ECO:0000313" key="2">
    <source>
        <dbReference type="WBParaSite" id="JU765_v2.g29.t2"/>
    </source>
</evidence>
<name>A0AC34R333_9BILA</name>
<protein>
    <submittedName>
        <fullName evidence="2">FAD-binding PCMH-type domain-containing protein</fullName>
    </submittedName>
</protein>